<dbReference type="PANTHER" id="PTHR40278">
    <property type="entry name" value="DNA UTILIZATION PROTEIN HOFN"/>
    <property type="match status" value="1"/>
</dbReference>
<evidence type="ECO:0000313" key="4">
    <source>
        <dbReference type="Proteomes" id="UP000007257"/>
    </source>
</evidence>
<keyword evidence="1" id="KW-0472">Membrane</keyword>
<dbReference type="EMBL" id="CP002505">
    <property type="protein sequence ID" value="ADW71895.1"/>
    <property type="molecule type" value="Genomic_DNA"/>
</dbReference>
<accession>A0A0H3F416</accession>
<feature type="transmembrane region" description="Helical" evidence="1">
    <location>
        <begin position="21"/>
        <end position="44"/>
    </location>
</feature>
<dbReference type="GeneID" id="95419016"/>
<evidence type="ECO:0000313" key="3">
    <source>
        <dbReference type="EMBL" id="MFD3226146.1"/>
    </source>
</evidence>
<keyword evidence="5" id="KW-1185">Reference proteome</keyword>
<dbReference type="Proteomes" id="UP000007257">
    <property type="component" value="Chromosome"/>
</dbReference>
<gene>
    <name evidence="2" type="ordered locus">Rahaq_0265</name>
    <name evidence="3" type="ORF">ACFPK4_21615</name>
</gene>
<dbReference type="InterPro" id="IPR052534">
    <property type="entry name" value="Extracell_DNA_Util/SecSys_Comp"/>
</dbReference>
<reference evidence="3 5" key="3">
    <citation type="submission" date="2024-09" db="EMBL/GenBank/DDBJ databases">
        <title>Genomes of Rahnella.</title>
        <authorList>
            <person name="Mnguni F.C."/>
            <person name="Shin G.Y."/>
            <person name="Coutinho T."/>
        </authorList>
    </citation>
    <scope>NUCLEOTIDE SEQUENCE [LARGE SCALE GENOMIC DNA]</scope>
    <source>
        <strain evidence="3 5">20WA0057</strain>
    </source>
</reference>
<protein>
    <submittedName>
        <fullName evidence="2">Fimbrial assembly family protein</fullName>
    </submittedName>
    <submittedName>
        <fullName evidence="3">PilN domain-containing protein</fullName>
    </submittedName>
</protein>
<dbReference type="OrthoDB" id="6455710at2"/>
<proteinExistence type="predicted"/>
<dbReference type="InterPro" id="IPR007813">
    <property type="entry name" value="PilN"/>
</dbReference>
<keyword evidence="1" id="KW-0812">Transmembrane</keyword>
<evidence type="ECO:0000256" key="1">
    <source>
        <dbReference type="SAM" id="Phobius"/>
    </source>
</evidence>
<dbReference type="HOGENOM" id="CLU_081304_2_1_6"/>
<dbReference type="eggNOG" id="COG3166">
    <property type="taxonomic scope" value="Bacteria"/>
</dbReference>
<dbReference type="KEGG" id="rah:Rahaq_0265"/>
<dbReference type="RefSeq" id="WP_013573612.1">
    <property type="nucleotide sequence ID" value="NC_015061.1"/>
</dbReference>
<sequence length="187" mass="21582" precursor="true">MLQVNLLPWRKLRRQKRMRCWLKIFVSFPVSVVVCAWLLAAFIVQERTLLQVKLSALNSGIQKIMLQQRRVEAASAQVKVLTEARLLSHQRVQRSRDYLQLLELLALKMPEELWLTELTEHQGMLTLKGEGRLYHDILALSDMLSAGDLLSKVSLSDVQQQPNQNLSFVMKTQFRAERPLPAPEVPQ</sequence>
<reference evidence="2 4" key="2">
    <citation type="journal article" date="2012" name="J. Bacteriol.">
        <title>Complete Genome Sequence of Rahnella sp. Strain Y9602, a Gammaproteobacterium Isolate from Metal- and Radionuclide-Contaminated Soil.</title>
        <authorList>
            <person name="Martinez R.J."/>
            <person name="Bruce D."/>
            <person name="Detter C."/>
            <person name="Goodwin L.A."/>
            <person name="Han J."/>
            <person name="Han C.S."/>
            <person name="Held B."/>
            <person name="Land M.L."/>
            <person name="Mikhailova N."/>
            <person name="Nolan M."/>
            <person name="Pennacchio L."/>
            <person name="Pitluck S."/>
            <person name="Tapia R."/>
            <person name="Woyke T."/>
            <person name="Sobecky P.A."/>
        </authorList>
    </citation>
    <scope>NUCLEOTIDE SEQUENCE [LARGE SCALE GENOMIC DNA]</scope>
    <source>
        <strain evidence="2 4">Y9602</strain>
    </source>
</reference>
<evidence type="ECO:0000313" key="5">
    <source>
        <dbReference type="Proteomes" id="UP001598201"/>
    </source>
</evidence>
<dbReference type="EMBL" id="JBHUCJ010000074">
    <property type="protein sequence ID" value="MFD3226146.1"/>
    <property type="molecule type" value="Genomic_DNA"/>
</dbReference>
<dbReference type="Proteomes" id="UP001598201">
    <property type="component" value="Unassembled WGS sequence"/>
</dbReference>
<evidence type="ECO:0000313" key="2">
    <source>
        <dbReference type="EMBL" id="ADW71895.1"/>
    </source>
</evidence>
<dbReference type="AlphaFoldDB" id="A0A0H3F416"/>
<dbReference type="Pfam" id="PF05137">
    <property type="entry name" value="PilN"/>
    <property type="match status" value="1"/>
</dbReference>
<dbReference type="PANTHER" id="PTHR40278:SF1">
    <property type="entry name" value="DNA UTILIZATION PROTEIN HOFN"/>
    <property type="match status" value="1"/>
</dbReference>
<name>A0A0H3F416_RAHSY</name>
<organism evidence="2 4">
    <name type="scientific">Rahnella sp. (strain Y9602)</name>
    <dbReference type="NCBI Taxonomy" id="2703885"/>
    <lineage>
        <taxon>Bacteria</taxon>
        <taxon>Pseudomonadati</taxon>
        <taxon>Pseudomonadota</taxon>
        <taxon>Gammaproteobacteria</taxon>
        <taxon>Enterobacterales</taxon>
        <taxon>Yersiniaceae</taxon>
        <taxon>Rahnella</taxon>
    </lineage>
</organism>
<keyword evidence="1" id="KW-1133">Transmembrane helix</keyword>
<reference evidence="4" key="1">
    <citation type="submission" date="2011-01" db="EMBL/GenBank/DDBJ databases">
        <title>Complete sequence of chromosome of Rahnella sp. Y9602.</title>
        <authorList>
            <consortium name="US DOE Joint Genome Institute"/>
            <person name="Lucas S."/>
            <person name="Copeland A."/>
            <person name="Lapidus A."/>
            <person name="Cheng J.-F."/>
            <person name="Goodwin L."/>
            <person name="Pitluck S."/>
            <person name="Lu M."/>
            <person name="Detter J.C."/>
            <person name="Han C."/>
            <person name="Tapia R."/>
            <person name="Land M."/>
            <person name="Hauser L."/>
            <person name="Kyrpides N."/>
            <person name="Ivanova N."/>
            <person name="Ovchinnikova G."/>
            <person name="Pagani I."/>
            <person name="Sobecky P.A."/>
            <person name="Martinez R.J."/>
            <person name="Woyke T."/>
        </authorList>
    </citation>
    <scope>NUCLEOTIDE SEQUENCE [LARGE SCALE GENOMIC DNA]</scope>
    <source>
        <strain evidence="4">Y9602</strain>
    </source>
</reference>